<dbReference type="STRING" id="1294262.GCA_001316085_00084"/>
<dbReference type="AlphaFoldDB" id="A0A510E4H5"/>
<gene>
    <name evidence="2" type="ORF">IC006_1917</name>
    <name evidence="3" type="ORF">IC007_1925</name>
</gene>
<dbReference type="PANTHER" id="PTHR30535:SF34">
    <property type="entry name" value="MOLYBDATE-BINDING PROTEIN MOLA"/>
    <property type="match status" value="1"/>
</dbReference>
<evidence type="ECO:0000313" key="3">
    <source>
        <dbReference type="EMBL" id="BBG27376.1"/>
    </source>
</evidence>
<dbReference type="Gene3D" id="3.40.50.1980">
    <property type="entry name" value="Nitrogenase molybdenum iron protein domain"/>
    <property type="match status" value="2"/>
</dbReference>
<reference evidence="3 4" key="2">
    <citation type="journal article" date="2020" name="Int. J. Syst. Evol. Microbiol.">
        <title>Sulfuracidifex tepidarius gen. nov., sp. nov. and transfer of Sulfolobus metallicus Huber and Stetter 1992 to the genus Sulfuracidifex as Sulfuracidifex metallicus comb. nov.</title>
        <authorList>
            <person name="Itoh T."/>
            <person name="Miura T."/>
            <person name="Sakai H.D."/>
            <person name="Kato S."/>
            <person name="Ohkuma M."/>
            <person name="Takashina T."/>
        </authorList>
    </citation>
    <scope>NUCLEOTIDE SEQUENCE</scope>
    <source>
        <strain evidence="2 4">IC-006</strain>
        <strain evidence="3">IC-007</strain>
    </source>
</reference>
<keyword evidence="4" id="KW-1185">Reference proteome</keyword>
<dbReference type="Pfam" id="PF01497">
    <property type="entry name" value="Peripla_BP_2"/>
    <property type="match status" value="1"/>
</dbReference>
<sequence length="270" mass="30633">METKRVYNPLLDERILLPLRISKIVSLDPGATETIFMLGLGHLVKATDAFSYRPPEAKALPKIGSYTHVNYEMLDQISPDVILTSYGAQKNLVKKLIEEGYAVYPLPVPYSLNSILDNVILISNVLNAQHLAMNLQRKLVSIISQYTCFLRKSVKVYVEFDLGGPITIGYPTHVTHALHILGVRNVFDNYYDAYFEPDYDVLRRSDPDIVIYEPKRLTENEKVRFIDSIKKRNLDFLLDKKIVFSSGDFLAHLGPSFITLGLPWLASVLS</sequence>
<evidence type="ECO:0000259" key="1">
    <source>
        <dbReference type="PROSITE" id="PS50983"/>
    </source>
</evidence>
<feature type="domain" description="Fe/B12 periplasmic-binding" evidence="1">
    <location>
        <begin position="23"/>
        <end position="270"/>
    </location>
</feature>
<dbReference type="PANTHER" id="PTHR30535">
    <property type="entry name" value="VITAMIN B12-BINDING PROTEIN"/>
    <property type="match status" value="1"/>
</dbReference>
<dbReference type="RefSeq" id="WP_054844821.1">
    <property type="nucleotide sequence ID" value="NZ_AP018929.1"/>
</dbReference>
<reference evidence="5" key="1">
    <citation type="submission" date="2018-09" db="EMBL/GenBank/DDBJ databases">
        <title>Complete Genome Sequencing of Sulfolobus sp. JCM 16834.</title>
        <authorList>
            <person name="Kato S."/>
            <person name="Itoh T."/>
            <person name="Ohkuma M."/>
        </authorList>
    </citation>
    <scope>NUCLEOTIDE SEQUENCE [LARGE SCALE GENOMIC DNA]</scope>
    <source>
        <strain evidence="5">IC-007</strain>
    </source>
</reference>
<dbReference type="Proteomes" id="UP000325030">
    <property type="component" value="Chromosome"/>
</dbReference>
<accession>A0A510E4H5</accession>
<dbReference type="InterPro" id="IPR050902">
    <property type="entry name" value="ABC_Transporter_SBP"/>
</dbReference>
<dbReference type="PROSITE" id="PS50983">
    <property type="entry name" value="FE_B12_PBP"/>
    <property type="match status" value="1"/>
</dbReference>
<protein>
    <submittedName>
        <fullName evidence="3">Vitamin B12-binding protein</fullName>
    </submittedName>
</protein>
<dbReference type="GeneID" id="41718259"/>
<evidence type="ECO:0000313" key="4">
    <source>
        <dbReference type="Proteomes" id="UP000322983"/>
    </source>
</evidence>
<evidence type="ECO:0000313" key="5">
    <source>
        <dbReference type="Proteomes" id="UP000325030"/>
    </source>
</evidence>
<dbReference type="InterPro" id="IPR002491">
    <property type="entry name" value="ABC_transptr_periplasmic_BD"/>
</dbReference>
<dbReference type="EMBL" id="AP018929">
    <property type="protein sequence ID" value="BBG24588.1"/>
    <property type="molecule type" value="Genomic_DNA"/>
</dbReference>
<organism evidence="3 5">
    <name type="scientific">Sulfuracidifex tepidarius</name>
    <dbReference type="NCBI Taxonomy" id="1294262"/>
    <lineage>
        <taxon>Archaea</taxon>
        <taxon>Thermoproteota</taxon>
        <taxon>Thermoprotei</taxon>
        <taxon>Sulfolobales</taxon>
        <taxon>Sulfolobaceae</taxon>
        <taxon>Sulfuracidifex</taxon>
    </lineage>
</organism>
<dbReference type="SUPFAM" id="SSF53807">
    <property type="entry name" value="Helical backbone' metal receptor"/>
    <property type="match status" value="1"/>
</dbReference>
<accession>A0A510DXA4</accession>
<dbReference type="KEGG" id="step:IC006_1917"/>
<dbReference type="OrthoDB" id="24039at2157"/>
<name>A0A510E4H5_9CREN</name>
<evidence type="ECO:0000313" key="2">
    <source>
        <dbReference type="EMBL" id="BBG24588.1"/>
    </source>
</evidence>
<dbReference type="EMBL" id="AP018930">
    <property type="protein sequence ID" value="BBG27376.1"/>
    <property type="molecule type" value="Genomic_DNA"/>
</dbReference>
<dbReference type="Proteomes" id="UP000322983">
    <property type="component" value="Chromosome"/>
</dbReference>
<proteinExistence type="predicted"/>